<dbReference type="PANTHER" id="PTHR10039">
    <property type="entry name" value="AMELOGENIN"/>
    <property type="match status" value="1"/>
</dbReference>
<dbReference type="PANTHER" id="PTHR10039:SF5">
    <property type="entry name" value="NACHT DOMAIN-CONTAINING PROTEIN"/>
    <property type="match status" value="1"/>
</dbReference>
<dbReference type="RefSeq" id="XP_013263176.1">
    <property type="nucleotide sequence ID" value="XM_013407722.1"/>
</dbReference>
<dbReference type="STRING" id="1182545.A0A072PL24"/>
<keyword evidence="1" id="KW-0677">Repeat</keyword>
<keyword evidence="4" id="KW-1185">Reference proteome</keyword>
<evidence type="ECO:0000259" key="2">
    <source>
        <dbReference type="PROSITE" id="PS50837"/>
    </source>
</evidence>
<evidence type="ECO:0000313" key="3">
    <source>
        <dbReference type="EMBL" id="KEF60586.1"/>
    </source>
</evidence>
<dbReference type="PROSITE" id="PS50837">
    <property type="entry name" value="NACHT"/>
    <property type="match status" value="1"/>
</dbReference>
<dbReference type="InterPro" id="IPR056884">
    <property type="entry name" value="NPHP3-like_N"/>
</dbReference>
<dbReference type="HOGENOM" id="CLU_597207_0_0_1"/>
<evidence type="ECO:0000313" key="4">
    <source>
        <dbReference type="Proteomes" id="UP000027920"/>
    </source>
</evidence>
<dbReference type="InterPro" id="IPR007111">
    <property type="entry name" value="NACHT_NTPase"/>
</dbReference>
<protein>
    <recommendedName>
        <fullName evidence="2">NACHT domain-containing protein</fullName>
    </recommendedName>
</protein>
<evidence type="ECO:0000256" key="1">
    <source>
        <dbReference type="ARBA" id="ARBA00022737"/>
    </source>
</evidence>
<dbReference type="AlphaFoldDB" id="A0A072PL24"/>
<comment type="caution">
    <text evidence="3">The sequence shown here is derived from an EMBL/GenBank/DDBJ whole genome shotgun (WGS) entry which is preliminary data.</text>
</comment>
<dbReference type="VEuPathDB" id="FungiDB:A1O9_02147"/>
<proteinExistence type="predicted"/>
<dbReference type="GeneID" id="25277092"/>
<sequence length="458" mass="52278">MEPEWLSSYLSFVAWLTESQNDMLWLRGYAGVGKSVITKYLIIDVLKAKYIESRKLPSCDKEQSLRHGDFLAYFFCSERRRHLQPESNILMSTLHQLLSAAPQDVSKAFQVYRRSSLIYSFLFQPEDLWDAVKSALVATNWTTIYLVFDGLDEMLAEDLEDFSKGLKVLVERVTPRIEPRSLKTLITSRPIANLDMNFSCPSISMDIVDRISEKANGMFLWAVLAWYELCRNARRAEDFAANLLELRKLLATLEMLYENILNRLPISSRQLALKTVSRLTLSARPLHGDELRFAIAMAETTDSYETAVRRMIARQKLKHCVLTHSIALIPVKLHSAIAIACVQSLYMPGFDVESIQAELTETEGSSESQMVGLPWRYLLLPDAVTNWYYHASMAGEDLKVWTAFKTLLEHGNSTKLWLMLALYEGSLSAQRGWKLSKHFWNGFANPSAIHIAVFLENA</sequence>
<dbReference type="EMBL" id="AMGV01000002">
    <property type="protein sequence ID" value="KEF60586.1"/>
    <property type="molecule type" value="Genomic_DNA"/>
</dbReference>
<gene>
    <name evidence="3" type="ORF">A1O9_02147</name>
</gene>
<reference evidence="3 4" key="1">
    <citation type="submission" date="2013-03" db="EMBL/GenBank/DDBJ databases">
        <title>The Genome Sequence of Exophiala aquamarina CBS 119918.</title>
        <authorList>
            <consortium name="The Broad Institute Genomics Platform"/>
            <person name="Cuomo C."/>
            <person name="de Hoog S."/>
            <person name="Gorbushina A."/>
            <person name="Walker B."/>
            <person name="Young S.K."/>
            <person name="Zeng Q."/>
            <person name="Gargeya S."/>
            <person name="Fitzgerald M."/>
            <person name="Haas B."/>
            <person name="Abouelleil A."/>
            <person name="Allen A.W."/>
            <person name="Alvarado L."/>
            <person name="Arachchi H.M."/>
            <person name="Berlin A.M."/>
            <person name="Chapman S.B."/>
            <person name="Gainer-Dewar J."/>
            <person name="Goldberg J."/>
            <person name="Griggs A."/>
            <person name="Gujja S."/>
            <person name="Hansen M."/>
            <person name="Howarth C."/>
            <person name="Imamovic A."/>
            <person name="Ireland A."/>
            <person name="Larimer J."/>
            <person name="McCowan C."/>
            <person name="Murphy C."/>
            <person name="Pearson M."/>
            <person name="Poon T.W."/>
            <person name="Priest M."/>
            <person name="Roberts A."/>
            <person name="Saif S."/>
            <person name="Shea T."/>
            <person name="Sisk P."/>
            <person name="Sykes S."/>
            <person name="Wortman J."/>
            <person name="Nusbaum C."/>
            <person name="Birren B."/>
        </authorList>
    </citation>
    <scope>NUCLEOTIDE SEQUENCE [LARGE SCALE GENOMIC DNA]</scope>
    <source>
        <strain evidence="3 4">CBS 119918</strain>
    </source>
</reference>
<dbReference type="Proteomes" id="UP000027920">
    <property type="component" value="Unassembled WGS sequence"/>
</dbReference>
<feature type="domain" description="NACHT" evidence="2">
    <location>
        <begin position="22"/>
        <end position="190"/>
    </location>
</feature>
<dbReference type="OrthoDB" id="5342314at2759"/>
<dbReference type="Gene3D" id="3.40.50.300">
    <property type="entry name" value="P-loop containing nucleotide triphosphate hydrolases"/>
    <property type="match status" value="1"/>
</dbReference>
<dbReference type="SUPFAM" id="SSF52540">
    <property type="entry name" value="P-loop containing nucleoside triphosphate hydrolases"/>
    <property type="match status" value="1"/>
</dbReference>
<dbReference type="Pfam" id="PF24883">
    <property type="entry name" value="NPHP3_N"/>
    <property type="match status" value="1"/>
</dbReference>
<organism evidence="3 4">
    <name type="scientific">Exophiala aquamarina CBS 119918</name>
    <dbReference type="NCBI Taxonomy" id="1182545"/>
    <lineage>
        <taxon>Eukaryota</taxon>
        <taxon>Fungi</taxon>
        <taxon>Dikarya</taxon>
        <taxon>Ascomycota</taxon>
        <taxon>Pezizomycotina</taxon>
        <taxon>Eurotiomycetes</taxon>
        <taxon>Chaetothyriomycetidae</taxon>
        <taxon>Chaetothyriales</taxon>
        <taxon>Herpotrichiellaceae</taxon>
        <taxon>Exophiala</taxon>
    </lineage>
</organism>
<accession>A0A072PL24</accession>
<name>A0A072PL24_9EURO</name>
<dbReference type="InterPro" id="IPR027417">
    <property type="entry name" value="P-loop_NTPase"/>
</dbReference>